<proteinExistence type="predicted"/>
<dbReference type="OrthoDB" id="6332063at2759"/>
<evidence type="ECO:0000313" key="2">
    <source>
        <dbReference type="Proteomes" id="UP000504615"/>
    </source>
</evidence>
<dbReference type="KEGG" id="pbar:105430271"/>
<dbReference type="RefSeq" id="XP_011642062.1">
    <property type="nucleotide sequence ID" value="XM_011643760.2"/>
</dbReference>
<feature type="signal peptide" evidence="1">
    <location>
        <begin position="1"/>
        <end position="23"/>
    </location>
</feature>
<dbReference type="Proteomes" id="UP000504615">
    <property type="component" value="Unplaced"/>
</dbReference>
<keyword evidence="2" id="KW-1185">Reference proteome</keyword>
<protein>
    <submittedName>
        <fullName evidence="3">Probable weak neurotoxin NNAM3</fullName>
    </submittedName>
</protein>
<name>A0A6I9XB82_9HYME</name>
<keyword evidence="1" id="KW-0732">Signal</keyword>
<organism evidence="2 3">
    <name type="scientific">Pogonomyrmex barbatus</name>
    <name type="common">red harvester ant</name>
    <dbReference type="NCBI Taxonomy" id="144034"/>
    <lineage>
        <taxon>Eukaryota</taxon>
        <taxon>Metazoa</taxon>
        <taxon>Ecdysozoa</taxon>
        <taxon>Arthropoda</taxon>
        <taxon>Hexapoda</taxon>
        <taxon>Insecta</taxon>
        <taxon>Pterygota</taxon>
        <taxon>Neoptera</taxon>
        <taxon>Endopterygota</taxon>
        <taxon>Hymenoptera</taxon>
        <taxon>Apocrita</taxon>
        <taxon>Aculeata</taxon>
        <taxon>Formicoidea</taxon>
        <taxon>Formicidae</taxon>
        <taxon>Myrmicinae</taxon>
        <taxon>Pogonomyrmex</taxon>
    </lineage>
</organism>
<evidence type="ECO:0000313" key="3">
    <source>
        <dbReference type="RefSeq" id="XP_011642062.1"/>
    </source>
</evidence>
<feature type="chain" id="PRO_5027095249" evidence="1">
    <location>
        <begin position="24"/>
        <end position="99"/>
    </location>
</feature>
<dbReference type="AlphaFoldDB" id="A0A6I9XB82"/>
<gene>
    <name evidence="3" type="primary">LOC105430271</name>
</gene>
<keyword evidence="3" id="KW-0528">Neurotoxin</keyword>
<evidence type="ECO:0000256" key="1">
    <source>
        <dbReference type="SAM" id="SignalP"/>
    </source>
</evidence>
<reference evidence="3" key="1">
    <citation type="submission" date="2025-08" db="UniProtKB">
        <authorList>
            <consortium name="RefSeq"/>
        </authorList>
    </citation>
    <scope>IDENTIFICATION</scope>
</reference>
<keyword evidence="3" id="KW-0800">Toxin</keyword>
<sequence>MRSYTLVFVALAIILLYTEYTYAKEICPQENCVTLERCDESIKGDVLCHEQGTSCCSVVKTEFRTHCRHHGGICMDSCPSVLKRDVVDCTGNQVCCVLV</sequence>
<accession>A0A6I9XB82</accession>
<dbReference type="GeneID" id="105430271"/>